<keyword evidence="2 5" id="KW-0812">Transmembrane</keyword>
<dbReference type="GO" id="GO:0016020">
    <property type="term" value="C:membrane"/>
    <property type="evidence" value="ECO:0007669"/>
    <property type="project" value="UniProtKB-SubCell"/>
</dbReference>
<feature type="transmembrane region" description="Helical" evidence="5">
    <location>
        <begin position="148"/>
        <end position="172"/>
    </location>
</feature>
<feature type="transmembrane region" description="Helical" evidence="5">
    <location>
        <begin position="89"/>
        <end position="109"/>
    </location>
</feature>
<sequence length="428" mass="45915">MGMSQWWIGIGVTVASNVVISLALNCQKLAHMRLDAEAVGPDSEHTALLRARTTRVSYLQSKLWWLGLALMCVGETGNFFSYGFAPASLIAPLGAVALLANVLIAPALLHEKTLCKDIVGICFATLGAVTVVSSAAPQTSVPLRPSSLWVAMARPVFVAYAVLAICGALALIWFSRTESGKPSVIAHVGVCALFGGFTVLATKGVSSFLVLGARAGHRAWVLYEPLFYMLVAVMLVSAVAQLLFLNKALQRFGSQQVIPTMFVLFTISTIVGSAVLYRDFERMSWGHVVLFATGCALTFLGVFVLTSEHALDDDDVEAPHEPHATGHAPLQTAASLPNAMRPLRQSSLANIAAALVEHSQQYLHGPSVPHLIHPNQRGLHRSTSLTDLREDAHGLRQQHTMLGLSPGLHLFLGNTHPLDAAQMVSRTP</sequence>
<dbReference type="EMBL" id="KZ454992">
    <property type="protein sequence ID" value="PKI83329.1"/>
    <property type="molecule type" value="Genomic_DNA"/>
</dbReference>
<dbReference type="Pfam" id="PF05653">
    <property type="entry name" value="Mg_trans_NIPA"/>
    <property type="match status" value="1"/>
</dbReference>
<evidence type="ECO:0000313" key="7">
    <source>
        <dbReference type="Proteomes" id="UP000232875"/>
    </source>
</evidence>
<feature type="transmembrane region" description="Helical" evidence="5">
    <location>
        <begin position="283"/>
        <end position="305"/>
    </location>
</feature>
<dbReference type="InterPro" id="IPR008521">
    <property type="entry name" value="Mg_trans_NIPA"/>
</dbReference>
<feature type="transmembrane region" description="Helical" evidence="5">
    <location>
        <begin position="226"/>
        <end position="245"/>
    </location>
</feature>
<evidence type="ECO:0000256" key="3">
    <source>
        <dbReference type="ARBA" id="ARBA00022989"/>
    </source>
</evidence>
<evidence type="ECO:0000256" key="2">
    <source>
        <dbReference type="ARBA" id="ARBA00022692"/>
    </source>
</evidence>
<feature type="transmembrane region" description="Helical" evidence="5">
    <location>
        <begin position="63"/>
        <end position="83"/>
    </location>
</feature>
<keyword evidence="7" id="KW-1185">Reference proteome</keyword>
<proteinExistence type="predicted"/>
<feature type="transmembrane region" description="Helical" evidence="5">
    <location>
        <begin position="184"/>
        <end position="206"/>
    </location>
</feature>
<gene>
    <name evidence="6" type="ORF">MVES_003032</name>
</gene>
<evidence type="ECO:0008006" key="8">
    <source>
        <dbReference type="Google" id="ProtNLM"/>
    </source>
</evidence>
<dbReference type="SUPFAM" id="SSF103481">
    <property type="entry name" value="Multidrug resistance efflux transporter EmrE"/>
    <property type="match status" value="1"/>
</dbReference>
<evidence type="ECO:0000256" key="1">
    <source>
        <dbReference type="ARBA" id="ARBA00004141"/>
    </source>
</evidence>
<evidence type="ECO:0000313" key="6">
    <source>
        <dbReference type="EMBL" id="PKI83329.1"/>
    </source>
</evidence>
<evidence type="ECO:0000256" key="5">
    <source>
        <dbReference type="SAM" id="Phobius"/>
    </source>
</evidence>
<reference evidence="6 7" key="1">
    <citation type="submission" date="2017-10" db="EMBL/GenBank/DDBJ databases">
        <title>A novel species of cold-tolerant Malassezia isolated from bats.</title>
        <authorList>
            <person name="Lorch J.M."/>
            <person name="Palmer J.M."/>
            <person name="Vanderwolf K.J."/>
            <person name="Schmidt K.Z."/>
            <person name="Verant M.L."/>
            <person name="Weller T.J."/>
            <person name="Blehert D.S."/>
        </authorList>
    </citation>
    <scope>NUCLEOTIDE SEQUENCE [LARGE SCALE GENOMIC DNA]</scope>
    <source>
        <strain evidence="6 7">NWHC:44797-103</strain>
    </source>
</reference>
<feature type="transmembrane region" description="Helical" evidence="5">
    <location>
        <begin position="6"/>
        <end position="24"/>
    </location>
</feature>
<keyword evidence="3 5" id="KW-1133">Transmembrane helix</keyword>
<comment type="subcellular location">
    <subcellularLocation>
        <location evidence="1">Membrane</location>
        <topology evidence="1">Multi-pass membrane protein</topology>
    </subcellularLocation>
</comment>
<dbReference type="GO" id="GO:0015095">
    <property type="term" value="F:magnesium ion transmembrane transporter activity"/>
    <property type="evidence" value="ECO:0007669"/>
    <property type="project" value="InterPro"/>
</dbReference>
<dbReference type="PANTHER" id="PTHR12570">
    <property type="match status" value="1"/>
</dbReference>
<dbReference type="AlphaFoldDB" id="A0A2N1J9U4"/>
<dbReference type="PANTHER" id="PTHR12570:SF65">
    <property type="entry name" value="MAGNESIUM TRANSPORTER NIPA9-RELATED"/>
    <property type="match status" value="1"/>
</dbReference>
<dbReference type="Proteomes" id="UP000232875">
    <property type="component" value="Unassembled WGS sequence"/>
</dbReference>
<protein>
    <recommendedName>
        <fullName evidence="8">Magnesium transporter NIPA-domain-containing protein</fullName>
    </recommendedName>
</protein>
<keyword evidence="4 5" id="KW-0472">Membrane</keyword>
<accession>A0A2N1J9U4</accession>
<evidence type="ECO:0000256" key="4">
    <source>
        <dbReference type="ARBA" id="ARBA00023136"/>
    </source>
</evidence>
<dbReference type="InterPro" id="IPR037185">
    <property type="entry name" value="EmrE-like"/>
</dbReference>
<feature type="transmembrane region" description="Helical" evidence="5">
    <location>
        <begin position="118"/>
        <end position="136"/>
    </location>
</feature>
<feature type="transmembrane region" description="Helical" evidence="5">
    <location>
        <begin position="257"/>
        <end position="277"/>
    </location>
</feature>
<organism evidence="6 7">
    <name type="scientific">Malassezia vespertilionis</name>
    <dbReference type="NCBI Taxonomy" id="2020962"/>
    <lineage>
        <taxon>Eukaryota</taxon>
        <taxon>Fungi</taxon>
        <taxon>Dikarya</taxon>
        <taxon>Basidiomycota</taxon>
        <taxon>Ustilaginomycotina</taxon>
        <taxon>Malasseziomycetes</taxon>
        <taxon>Malasseziales</taxon>
        <taxon>Malasseziaceae</taxon>
        <taxon>Malassezia</taxon>
    </lineage>
</organism>
<dbReference type="OrthoDB" id="165382at2759"/>
<name>A0A2N1J9U4_9BASI</name>